<dbReference type="InterPro" id="IPR029063">
    <property type="entry name" value="SAM-dependent_MTases_sf"/>
</dbReference>
<protein>
    <submittedName>
        <fullName evidence="5">SAM-dependent methyltransferase</fullName>
    </submittedName>
</protein>
<dbReference type="GO" id="GO:0006111">
    <property type="term" value="P:regulation of gluconeogenesis"/>
    <property type="evidence" value="ECO:0007669"/>
    <property type="project" value="TreeGrafter"/>
</dbReference>
<dbReference type="GO" id="GO:0006730">
    <property type="term" value="P:one-carbon metabolic process"/>
    <property type="evidence" value="ECO:0007669"/>
    <property type="project" value="TreeGrafter"/>
</dbReference>
<evidence type="ECO:0000259" key="4">
    <source>
        <dbReference type="Pfam" id="PF13649"/>
    </source>
</evidence>
<dbReference type="SUPFAM" id="SSF53335">
    <property type="entry name" value="S-adenosyl-L-methionine-dependent methyltransferases"/>
    <property type="match status" value="1"/>
</dbReference>
<dbReference type="GO" id="GO:0051289">
    <property type="term" value="P:protein homotetramerization"/>
    <property type="evidence" value="ECO:0007669"/>
    <property type="project" value="TreeGrafter"/>
</dbReference>
<dbReference type="GO" id="GO:1904047">
    <property type="term" value="F:S-adenosyl-L-methionine binding"/>
    <property type="evidence" value="ECO:0007669"/>
    <property type="project" value="TreeGrafter"/>
</dbReference>
<reference evidence="5 6" key="1">
    <citation type="journal article" date="2017" name="Genome Med.">
        <title>A novel Ruminococcus gnavus clade enriched in inflammatory bowel disease patients.</title>
        <authorList>
            <person name="Hall A.B."/>
            <person name="Yassour M."/>
            <person name="Sauk J."/>
            <person name="Garner A."/>
            <person name="Jiang X."/>
            <person name="Arthur T."/>
            <person name="Lagoudas G.K."/>
            <person name="Vatanen T."/>
            <person name="Fornelos N."/>
            <person name="Wilson R."/>
            <person name="Bertha M."/>
            <person name="Cohen M."/>
            <person name="Garber J."/>
            <person name="Khalili H."/>
            <person name="Gevers D."/>
            <person name="Ananthakrishnan A.N."/>
            <person name="Kugathasan S."/>
            <person name="Lander E.S."/>
            <person name="Blainey P."/>
            <person name="Vlamakis H."/>
            <person name="Xavier R.J."/>
            <person name="Huttenhower C."/>
        </authorList>
    </citation>
    <scope>NUCLEOTIDE SEQUENCE [LARGE SCALE GENOMIC DNA]</scope>
    <source>
        <strain evidence="5 6">RJX1118</strain>
    </source>
</reference>
<dbReference type="RefSeq" id="WP_101879221.1">
    <property type="nucleotide sequence ID" value="NZ_JAQEAP010000002.1"/>
</dbReference>
<dbReference type="Gene3D" id="3.40.50.150">
    <property type="entry name" value="Vaccinia Virus protein VP39"/>
    <property type="match status" value="1"/>
</dbReference>
<evidence type="ECO:0000256" key="1">
    <source>
        <dbReference type="ARBA" id="ARBA00022603"/>
    </source>
</evidence>
<dbReference type="CDD" id="cd02440">
    <property type="entry name" value="AdoMet_MTases"/>
    <property type="match status" value="1"/>
</dbReference>
<dbReference type="AlphaFoldDB" id="A0A2N5NLC7"/>
<accession>A0A2N5NLC7</accession>
<keyword evidence="1 5" id="KW-0489">Methyltransferase</keyword>
<dbReference type="GO" id="GO:0032259">
    <property type="term" value="P:methylation"/>
    <property type="evidence" value="ECO:0007669"/>
    <property type="project" value="UniProtKB-KW"/>
</dbReference>
<gene>
    <name evidence="5" type="ORF">CDL18_03765</name>
</gene>
<feature type="domain" description="Methyltransferase" evidence="4">
    <location>
        <begin position="40"/>
        <end position="135"/>
    </location>
</feature>
<dbReference type="GO" id="GO:0005829">
    <property type="term" value="C:cytosol"/>
    <property type="evidence" value="ECO:0007669"/>
    <property type="project" value="TreeGrafter"/>
</dbReference>
<evidence type="ECO:0000313" key="6">
    <source>
        <dbReference type="Proteomes" id="UP000234849"/>
    </source>
</evidence>
<dbReference type="Proteomes" id="UP000234849">
    <property type="component" value="Unassembled WGS sequence"/>
</dbReference>
<dbReference type="GO" id="GO:0017174">
    <property type="term" value="F:glycine N-methyltransferase activity"/>
    <property type="evidence" value="ECO:0007669"/>
    <property type="project" value="InterPro"/>
</dbReference>
<dbReference type="PANTHER" id="PTHR16458:SF2">
    <property type="entry name" value="GLYCINE N-METHYLTRANSFERASE"/>
    <property type="match status" value="1"/>
</dbReference>
<sequence>MSSIYDRTDIYDLLEDQTHWSAYKKHWKTLLQGKNVHSFLDVSIGSGSVTLPLCELGVQLAGSDLSEEMIRKCKEKASAAGYEIELKSCDFRNLSCWEDKQFDCVASTGNSLPHVNNDDVLTALEQMNSLVKKGGYLYLDTRNWEKILNEKRRFYLYNPVFAKKCRVNLVQVWDYSSEDTITFNLLYTFEKENQIVQREIFEEKYYPIKKEMILSKLKMMGYTNISVYCFPSYFKMPEFELVDWYCIMAKKND</sequence>
<evidence type="ECO:0000313" key="5">
    <source>
        <dbReference type="EMBL" id="PLT57320.1"/>
    </source>
</evidence>
<dbReference type="GO" id="GO:0016594">
    <property type="term" value="F:glycine binding"/>
    <property type="evidence" value="ECO:0007669"/>
    <property type="project" value="TreeGrafter"/>
</dbReference>
<dbReference type="GO" id="GO:0046498">
    <property type="term" value="P:S-adenosylhomocysteine metabolic process"/>
    <property type="evidence" value="ECO:0007669"/>
    <property type="project" value="TreeGrafter"/>
</dbReference>
<dbReference type="PANTHER" id="PTHR16458">
    <property type="entry name" value="GLYCINE N-METHYLTRANSFERASE"/>
    <property type="match status" value="1"/>
</dbReference>
<organism evidence="5 6">
    <name type="scientific">Mediterraneibacter gnavus</name>
    <name type="common">Ruminococcus gnavus</name>
    <dbReference type="NCBI Taxonomy" id="33038"/>
    <lineage>
        <taxon>Bacteria</taxon>
        <taxon>Bacillati</taxon>
        <taxon>Bacillota</taxon>
        <taxon>Clostridia</taxon>
        <taxon>Lachnospirales</taxon>
        <taxon>Lachnospiraceae</taxon>
        <taxon>Mediterraneibacter</taxon>
    </lineage>
</organism>
<dbReference type="InterPro" id="IPR014369">
    <property type="entry name" value="Gly/Sar_N_MeTrfase"/>
</dbReference>
<dbReference type="GO" id="GO:1901052">
    <property type="term" value="P:sarcosine metabolic process"/>
    <property type="evidence" value="ECO:0007669"/>
    <property type="project" value="TreeGrafter"/>
</dbReference>
<dbReference type="GO" id="GO:0046500">
    <property type="term" value="P:S-adenosylmethionine metabolic process"/>
    <property type="evidence" value="ECO:0007669"/>
    <property type="project" value="TreeGrafter"/>
</dbReference>
<evidence type="ECO:0000256" key="2">
    <source>
        <dbReference type="ARBA" id="ARBA00022679"/>
    </source>
</evidence>
<dbReference type="InterPro" id="IPR041698">
    <property type="entry name" value="Methyltransf_25"/>
</dbReference>
<dbReference type="EMBL" id="NIHM01000003">
    <property type="protein sequence ID" value="PLT57320.1"/>
    <property type="molecule type" value="Genomic_DNA"/>
</dbReference>
<comment type="caution">
    <text evidence="5">The sequence shown here is derived from an EMBL/GenBank/DDBJ whole genome shotgun (WGS) entry which is preliminary data.</text>
</comment>
<evidence type="ECO:0000256" key="3">
    <source>
        <dbReference type="ARBA" id="ARBA00022691"/>
    </source>
</evidence>
<keyword evidence="2 5" id="KW-0808">Transferase</keyword>
<keyword evidence="3" id="KW-0949">S-adenosyl-L-methionine</keyword>
<proteinExistence type="predicted"/>
<name>A0A2N5NLC7_MEDGN</name>
<dbReference type="Pfam" id="PF13649">
    <property type="entry name" value="Methyltransf_25"/>
    <property type="match status" value="1"/>
</dbReference>
<dbReference type="GO" id="GO:0042802">
    <property type="term" value="F:identical protein binding"/>
    <property type="evidence" value="ECO:0007669"/>
    <property type="project" value="TreeGrafter"/>
</dbReference>